<dbReference type="InterPro" id="IPR036188">
    <property type="entry name" value="FAD/NAD-bd_sf"/>
</dbReference>
<dbReference type="PANTHER" id="PTHR13847:SF281">
    <property type="entry name" value="FAD DEPENDENT OXIDOREDUCTASE DOMAIN-CONTAINING PROTEIN"/>
    <property type="match status" value="1"/>
</dbReference>
<feature type="domain" description="FAD dependent oxidoreductase" evidence="1">
    <location>
        <begin position="1"/>
        <end position="347"/>
    </location>
</feature>
<proteinExistence type="predicted"/>
<dbReference type="GO" id="GO:0005737">
    <property type="term" value="C:cytoplasm"/>
    <property type="evidence" value="ECO:0007669"/>
    <property type="project" value="TreeGrafter"/>
</dbReference>
<evidence type="ECO:0000259" key="1">
    <source>
        <dbReference type="Pfam" id="PF01266"/>
    </source>
</evidence>
<gene>
    <name evidence="2" type="ORF">METZ01_LOCUS15791</name>
</gene>
<dbReference type="PANTHER" id="PTHR13847">
    <property type="entry name" value="SARCOSINE DEHYDROGENASE-RELATED"/>
    <property type="match status" value="1"/>
</dbReference>
<evidence type="ECO:0000313" key="2">
    <source>
        <dbReference type="EMBL" id="SUZ62937.1"/>
    </source>
</evidence>
<dbReference type="InterPro" id="IPR006076">
    <property type="entry name" value="FAD-dep_OxRdtase"/>
</dbReference>
<reference evidence="2" key="1">
    <citation type="submission" date="2018-05" db="EMBL/GenBank/DDBJ databases">
        <authorList>
            <person name="Lanie J.A."/>
            <person name="Ng W.-L."/>
            <person name="Kazmierczak K.M."/>
            <person name="Andrzejewski T.M."/>
            <person name="Davidsen T.M."/>
            <person name="Wayne K.J."/>
            <person name="Tettelin H."/>
            <person name="Glass J.I."/>
            <person name="Rusch D."/>
            <person name="Podicherti R."/>
            <person name="Tsui H.-C.T."/>
            <person name="Winkler M.E."/>
        </authorList>
    </citation>
    <scope>NUCLEOTIDE SEQUENCE</scope>
</reference>
<dbReference type="AlphaFoldDB" id="A0A381P9A1"/>
<protein>
    <recommendedName>
        <fullName evidence="1">FAD dependent oxidoreductase domain-containing protein</fullName>
    </recommendedName>
</protein>
<dbReference type="SUPFAM" id="SSF51905">
    <property type="entry name" value="FAD/NAD(P)-binding domain"/>
    <property type="match status" value="1"/>
</dbReference>
<organism evidence="2">
    <name type="scientific">marine metagenome</name>
    <dbReference type="NCBI Taxonomy" id="408172"/>
    <lineage>
        <taxon>unclassified sequences</taxon>
        <taxon>metagenomes</taxon>
        <taxon>ecological metagenomes</taxon>
    </lineage>
</organism>
<dbReference type="EMBL" id="UINC01000899">
    <property type="protein sequence ID" value="SUZ62937.1"/>
    <property type="molecule type" value="Genomic_DNA"/>
</dbReference>
<name>A0A381P9A1_9ZZZZ</name>
<dbReference type="Gene3D" id="3.50.50.60">
    <property type="entry name" value="FAD/NAD(P)-binding domain"/>
    <property type="match status" value="1"/>
</dbReference>
<dbReference type="Pfam" id="PF01266">
    <property type="entry name" value="DAO"/>
    <property type="match status" value="1"/>
</dbReference>
<sequence>VIGAGFTGVAASLSLAERGYDVSLIEANRVGWGASGRNGGQIIGGFSGEEEMLKKYGEEFESVIWNMRWEGNDIIKKRVKKYSINCDLKWGYLDVALKNRHIKDFYQEKELMEKYNFPHQTKILTHQETKDLIGTNAYIGSFLNQGNGHVHSLNLCIGEAKAAESLGTKIYEQSPVLEIKKNKRATVVTENGSITADIILIAGNAYHQLDPKLRNYIIPVNSFIIATEPLPENIIEEINPKDLAVCDPNYVLEYFRLTADKRLLFGSRIKYFSDDKEYIEKQLRKKLSKIYPKLADVRVDFAWRGTIGVTINRVPQLGKLAPNIFYSQGYSGHGVNMTHLAGKIIAETITGTMERFDLFNNIKPIAIPGTYTLRKPLVSLGIMFYKLIDKM</sequence>
<accession>A0A381P9A1</accession>
<feature type="non-terminal residue" evidence="2">
    <location>
        <position position="1"/>
    </location>
</feature>
<dbReference type="Gene3D" id="3.30.9.10">
    <property type="entry name" value="D-Amino Acid Oxidase, subunit A, domain 2"/>
    <property type="match status" value="1"/>
</dbReference>